<gene>
    <name evidence="1" type="ORF">OW729_18080</name>
</gene>
<comment type="caution">
    <text evidence="1">The sequence shown here is derived from an EMBL/GenBank/DDBJ whole genome shotgun (WGS) entry which is preliminary data.</text>
</comment>
<dbReference type="InterPro" id="IPR046871">
    <property type="entry name" value="Pro_CA_2"/>
</dbReference>
<dbReference type="RefSeq" id="WP_268062945.1">
    <property type="nucleotide sequence ID" value="NZ_JAPQFJ010000031.1"/>
</dbReference>
<proteinExistence type="predicted"/>
<protein>
    <submittedName>
        <fullName evidence="1">Uncharacterized protein</fullName>
    </submittedName>
</protein>
<accession>A0ABT4DDW8</accession>
<evidence type="ECO:0000313" key="1">
    <source>
        <dbReference type="EMBL" id="MCY6960508.1"/>
    </source>
</evidence>
<organism evidence="1 2">
    <name type="scientific">Clostridium brassicae</name>
    <dbReference type="NCBI Taxonomy" id="2999072"/>
    <lineage>
        <taxon>Bacteria</taxon>
        <taxon>Bacillati</taxon>
        <taxon>Bacillota</taxon>
        <taxon>Clostridia</taxon>
        <taxon>Eubacteriales</taxon>
        <taxon>Clostridiaceae</taxon>
        <taxon>Clostridium</taxon>
    </lineage>
</organism>
<dbReference type="Pfam" id="PF20393">
    <property type="entry name" value="Pro_CA_2"/>
    <property type="match status" value="1"/>
</dbReference>
<dbReference type="Proteomes" id="UP001144612">
    <property type="component" value="Unassembled WGS sequence"/>
</dbReference>
<reference evidence="1" key="1">
    <citation type="submission" date="2022-12" db="EMBL/GenBank/DDBJ databases">
        <title>Clostridium sp. nov., isolated from industrial wastewater.</title>
        <authorList>
            <person name="Jiayan W."/>
        </authorList>
    </citation>
    <scope>NUCLEOTIDE SEQUENCE</scope>
    <source>
        <strain evidence="1">ZC22-4</strain>
    </source>
</reference>
<keyword evidence="2" id="KW-1185">Reference proteome</keyword>
<evidence type="ECO:0000313" key="2">
    <source>
        <dbReference type="Proteomes" id="UP001144612"/>
    </source>
</evidence>
<dbReference type="EMBL" id="JAPQFJ010000031">
    <property type="protein sequence ID" value="MCY6960508.1"/>
    <property type="molecule type" value="Genomic_DNA"/>
</dbReference>
<sequence length="126" mass="14397">MKDKFITTINCIGGRVQLPIIRYIKSEYSVQYVDMITEAGPNKILAENKDIDIIKSIKNRVEISIDNHESNLIAVVGHYDCAGNPVDEIQHIKDIKESVKNIKKWNLGIEVIGLYVDDKWLVNRIC</sequence>
<name>A0ABT4DDW8_9CLOT</name>